<organism evidence="1 2">
    <name type="scientific">Vitis vinifera</name>
    <name type="common">Grape</name>
    <dbReference type="NCBI Taxonomy" id="29760"/>
    <lineage>
        <taxon>Eukaryota</taxon>
        <taxon>Viridiplantae</taxon>
        <taxon>Streptophyta</taxon>
        <taxon>Embryophyta</taxon>
        <taxon>Tracheophyta</taxon>
        <taxon>Spermatophyta</taxon>
        <taxon>Magnoliopsida</taxon>
        <taxon>eudicotyledons</taxon>
        <taxon>Gunneridae</taxon>
        <taxon>Pentapetalae</taxon>
        <taxon>rosids</taxon>
        <taxon>Vitales</taxon>
        <taxon>Vitaceae</taxon>
        <taxon>Viteae</taxon>
        <taxon>Vitis</taxon>
    </lineage>
</organism>
<reference evidence="1 2" key="1">
    <citation type="journal article" date="2018" name="PLoS Genet.">
        <title>Population sequencing reveals clonal diversity and ancestral inbreeding in the grapevine cultivar Chardonnay.</title>
        <authorList>
            <person name="Roach M.J."/>
            <person name="Johnson D.L."/>
            <person name="Bohlmann J."/>
            <person name="van Vuuren H.J."/>
            <person name="Jones S.J."/>
            <person name="Pretorius I.S."/>
            <person name="Schmidt S.A."/>
            <person name="Borneman A.R."/>
        </authorList>
    </citation>
    <scope>NUCLEOTIDE SEQUENCE [LARGE SCALE GENOMIC DNA]</scope>
    <source>
        <strain evidence="2">cv. Chardonnay</strain>
        <tissue evidence="1">Leaf</tissue>
    </source>
</reference>
<dbReference type="SMART" id="SM00726">
    <property type="entry name" value="UIM"/>
    <property type="match status" value="2"/>
</dbReference>
<dbReference type="AlphaFoldDB" id="A0A438EV43"/>
<dbReference type="InterPro" id="IPR003903">
    <property type="entry name" value="UIM_dom"/>
</dbReference>
<accession>A0A438EV43</accession>
<evidence type="ECO:0000313" key="1">
    <source>
        <dbReference type="EMBL" id="RVW51564.1"/>
    </source>
</evidence>
<protein>
    <submittedName>
        <fullName evidence="1">Uncharacterized protein</fullName>
    </submittedName>
</protein>
<dbReference type="EMBL" id="QGNW01001179">
    <property type="protein sequence ID" value="RVW51564.1"/>
    <property type="molecule type" value="Genomic_DNA"/>
</dbReference>
<evidence type="ECO:0000313" key="2">
    <source>
        <dbReference type="Proteomes" id="UP000288805"/>
    </source>
</evidence>
<gene>
    <name evidence="1" type="ORF">CK203_066667</name>
</gene>
<dbReference type="Pfam" id="PF02809">
    <property type="entry name" value="UIM"/>
    <property type="match status" value="2"/>
</dbReference>
<dbReference type="PROSITE" id="PS50330">
    <property type="entry name" value="UIM"/>
    <property type="match status" value="2"/>
</dbReference>
<comment type="caution">
    <text evidence="1">The sequence shown here is derived from an EMBL/GenBank/DDBJ whole genome shotgun (WGS) entry which is preliminary data.</text>
</comment>
<name>A0A438EV43_VITVI</name>
<sequence>MELKIHVSKGVPLATSCRSEDGMVLKGYEEWLYNGAVEGHKKWWEVFRREATSLWDDENALLQQALAMSMDDPATSLAMRDTDMSEAAADDQDLALALQLSVQDTGKDSTSQTDMSKLLTDQTFVSSILASSQQKKNEDKAPDEEDK</sequence>
<proteinExistence type="predicted"/>
<dbReference type="Proteomes" id="UP000288805">
    <property type="component" value="Unassembled WGS sequence"/>
</dbReference>